<dbReference type="Gramene" id="TraesCAD_scaffold_123521_01G000100.1">
    <property type="protein sequence ID" value="TraesCAD_scaffold_123521_01G000100.1"/>
    <property type="gene ID" value="TraesCAD_scaffold_123521_01G000100"/>
</dbReference>
<dbReference type="EnsemblPlants" id="TraesCS1D02G087400.1">
    <property type="protein sequence ID" value="TraesCS1D02G087400.1"/>
    <property type="gene ID" value="TraesCS1D02G087400"/>
</dbReference>
<dbReference type="InterPro" id="IPR055302">
    <property type="entry name" value="F-box_dom-containing"/>
</dbReference>
<reference evidence="3" key="2">
    <citation type="submission" date="2018-10" db="UniProtKB">
        <authorList>
            <consortium name="EnsemblPlants"/>
        </authorList>
    </citation>
    <scope>IDENTIFICATION</scope>
</reference>
<protein>
    <recommendedName>
        <fullName evidence="2">FBD domain-containing protein</fullName>
    </recommendedName>
</protein>
<organism evidence="3">
    <name type="scientific">Triticum aestivum</name>
    <name type="common">Wheat</name>
    <dbReference type="NCBI Taxonomy" id="4565"/>
    <lineage>
        <taxon>Eukaryota</taxon>
        <taxon>Viridiplantae</taxon>
        <taxon>Streptophyta</taxon>
        <taxon>Embryophyta</taxon>
        <taxon>Tracheophyta</taxon>
        <taxon>Spermatophyta</taxon>
        <taxon>Magnoliopsida</taxon>
        <taxon>Liliopsida</taxon>
        <taxon>Poales</taxon>
        <taxon>Poaceae</taxon>
        <taxon>BOP clade</taxon>
        <taxon>Pooideae</taxon>
        <taxon>Triticodae</taxon>
        <taxon>Triticeae</taxon>
        <taxon>Triticinae</taxon>
        <taxon>Triticum</taxon>
    </lineage>
</organism>
<dbReference type="Gramene" id="TraesSTA1D03G00434060.1">
    <property type="protein sequence ID" value="TraesSTA1D03G00434060.1"/>
    <property type="gene ID" value="TraesSTA1D03G00434060"/>
</dbReference>
<sequence length="563" mass="62340">MRKKKTAAPAPAPAPTATKTTAAAAVPAAAKKKPLAAKKTAAAAVPVAKKKAAAAAKKRASGGTAGCRPRKRARDDNCDGDLISNLPDAVLCTIISLLPTKDGARTQAIARRWRPLWRSAPLNIDAQNLRTGRSLPLRCKKKNLSTNNFQPSCRRRGPRPPQDSIVSRILSDHPGPVRCFDFRLTCICPKKEGHAQKLAQIESWFHSRSLHNLQELHIFFPILCRAARCSLPSSVLRFASTVVVATIGHCDVPKEIAPLLNFPLLKHLTLRSVSISEDVFHGAISSCHVLETLYLQGNVYTGPLRISSRTLRSIAFSHCHVGKEELVIEDTPRLERLLCPCSDGLNIRVNKAPKLEILGPLSPRTSNIQIAKLIFQGLVSTSLNNSICTVKVLALQFACTDLNAVLDVLRFFPCLEILYVMWNKYLNAEMNNVRHCDPITPIKCLETHLKKLVLKNYTGDEQDVSFAKFFVLNAKVLNEIKFGVSEKFDEKWVADQHRLLGVESEASPEFEFKHCSYYLNNYLDTHDLSIADPFNNSFLAKDHTLPVISISCPSSSDEVLWPV</sequence>
<dbReference type="Proteomes" id="UP000019116">
    <property type="component" value="Chromosome 1D"/>
</dbReference>
<dbReference type="SMART" id="SM00579">
    <property type="entry name" value="FBD"/>
    <property type="match status" value="1"/>
</dbReference>
<feature type="region of interest" description="Disordered" evidence="1">
    <location>
        <begin position="1"/>
        <end position="25"/>
    </location>
</feature>
<dbReference type="STRING" id="4565.A0A3B5ZQA5"/>
<dbReference type="Pfam" id="PF08387">
    <property type="entry name" value="FBD"/>
    <property type="match status" value="1"/>
</dbReference>
<dbReference type="Gramene" id="TraesCS1D03G0202300.1">
    <property type="protein sequence ID" value="TraesCS1D03G0202300.1.CDS"/>
    <property type="gene ID" value="TraesCS1D03G0202300"/>
</dbReference>
<dbReference type="RefSeq" id="XP_044448374.1">
    <property type="nucleotide sequence ID" value="XM_044592439.1"/>
</dbReference>
<reference evidence="3" key="1">
    <citation type="submission" date="2018-08" db="EMBL/GenBank/DDBJ databases">
        <authorList>
            <person name="Rossello M."/>
        </authorList>
    </citation>
    <scope>NUCLEOTIDE SEQUENCE [LARGE SCALE GENOMIC DNA]</scope>
    <source>
        <strain evidence="3">cv. Chinese Spring</strain>
    </source>
</reference>
<dbReference type="Gene3D" id="3.80.10.10">
    <property type="entry name" value="Ribonuclease Inhibitor"/>
    <property type="match status" value="1"/>
</dbReference>
<dbReference type="Pfam" id="PF24758">
    <property type="entry name" value="LRR_At5g56370"/>
    <property type="match status" value="1"/>
</dbReference>
<evidence type="ECO:0000259" key="2">
    <source>
        <dbReference type="SMART" id="SM00579"/>
    </source>
</evidence>
<name>A0A3B5ZQA5_WHEAT</name>
<dbReference type="InterPro" id="IPR032675">
    <property type="entry name" value="LRR_dom_sf"/>
</dbReference>
<dbReference type="AlphaFoldDB" id="A0A3B5ZQA5"/>
<gene>
    <name evidence="3" type="primary">LOC123180395</name>
</gene>
<dbReference type="SUPFAM" id="SSF81383">
    <property type="entry name" value="F-box domain"/>
    <property type="match status" value="1"/>
</dbReference>
<feature type="region of interest" description="Disordered" evidence="1">
    <location>
        <begin position="51"/>
        <end position="78"/>
    </location>
</feature>
<accession>A0A3B5ZQA5</accession>
<feature type="compositionally biased region" description="Low complexity" evidence="1">
    <location>
        <begin position="15"/>
        <end position="25"/>
    </location>
</feature>
<dbReference type="Gramene" id="TraesARI1D03G00440570.1">
    <property type="protein sequence ID" value="TraesARI1D03G00440570.1"/>
    <property type="gene ID" value="TraesARI1D03G00440570"/>
</dbReference>
<dbReference type="Gramene" id="TraesNOR1D03G00442360.1">
    <property type="protein sequence ID" value="TraesNOR1D03G00442360.1"/>
    <property type="gene ID" value="TraesNOR1D03G00442360"/>
</dbReference>
<dbReference type="Gramene" id="TraesCS1D02G087400.1">
    <property type="protein sequence ID" value="TraesCS1D02G087400.1"/>
    <property type="gene ID" value="TraesCS1D02G087400"/>
</dbReference>
<dbReference type="SUPFAM" id="SSF52047">
    <property type="entry name" value="RNI-like"/>
    <property type="match status" value="1"/>
</dbReference>
<proteinExistence type="predicted"/>
<dbReference type="CDD" id="cd22160">
    <property type="entry name" value="F-box_AtFBL13-like"/>
    <property type="match status" value="1"/>
</dbReference>
<dbReference type="Gramene" id="TraesJUL1D03G00437940.1">
    <property type="protein sequence ID" value="TraesJUL1D03G00437940.1"/>
    <property type="gene ID" value="TraesJUL1D03G00437940"/>
</dbReference>
<dbReference type="Gramene" id="TraesLAC1D03G00438670.1">
    <property type="protein sequence ID" value="TraesLAC1D03G00438670.1"/>
    <property type="gene ID" value="TraesLAC1D03G00438670"/>
</dbReference>
<dbReference type="OMA" id="HGAISSC"/>
<dbReference type="PANTHER" id="PTHR32141:SF45">
    <property type="entry name" value="OS07G0285200 PROTEIN"/>
    <property type="match status" value="1"/>
</dbReference>
<feature type="compositionally biased region" description="Basic residues" evidence="1">
    <location>
        <begin position="51"/>
        <end position="60"/>
    </location>
</feature>
<dbReference type="PANTHER" id="PTHR32141">
    <property type="match status" value="1"/>
</dbReference>
<dbReference type="OrthoDB" id="594804at2759"/>
<dbReference type="Gramene" id="TraesRN1D0100208400.1">
    <property type="protein sequence ID" value="TraesRN1D0100208400.1"/>
    <property type="gene ID" value="TraesRN1D0100208400"/>
</dbReference>
<dbReference type="InterPro" id="IPR053781">
    <property type="entry name" value="F-box_AtFBL13-like"/>
</dbReference>
<dbReference type="InterPro" id="IPR036047">
    <property type="entry name" value="F-box-like_dom_sf"/>
</dbReference>
<evidence type="ECO:0000313" key="3">
    <source>
        <dbReference type="EnsemblPlants" id="TraesCS1D02G087400.1"/>
    </source>
</evidence>
<feature type="domain" description="FBD" evidence="2">
    <location>
        <begin position="443"/>
        <end position="515"/>
    </location>
</feature>
<dbReference type="Gramene" id="TraesMAC1D03G00434840.1">
    <property type="protein sequence ID" value="TraesMAC1D03G00434840.1"/>
    <property type="gene ID" value="TraesMAC1D03G00434840"/>
</dbReference>
<evidence type="ECO:0000313" key="4">
    <source>
        <dbReference type="Proteomes" id="UP000019116"/>
    </source>
</evidence>
<dbReference type="Gramene" id="TraesSYM1D03G00441470.1">
    <property type="protein sequence ID" value="TraesSYM1D03G00441470.1"/>
    <property type="gene ID" value="TraesSYM1D03G00441470"/>
</dbReference>
<keyword evidence="4" id="KW-1185">Reference proteome</keyword>
<dbReference type="InterPro" id="IPR055411">
    <property type="entry name" value="LRR_FXL15/At3g58940/PEG3-like"/>
</dbReference>
<dbReference type="GeneID" id="123180395"/>
<dbReference type="Gramene" id="TraesWEE_scaffold_175373_01G000200.1">
    <property type="protein sequence ID" value="TraesWEE_scaffold_175373_01G000200.1"/>
    <property type="gene ID" value="TraesWEE_scaffold_175373_01G000200"/>
</dbReference>
<dbReference type="Gramene" id="TraesLDM1D03G00436790.1">
    <property type="protein sequence ID" value="TraesLDM1D03G00436790.1"/>
    <property type="gene ID" value="TraesLDM1D03G00436790"/>
</dbReference>
<evidence type="ECO:0000256" key="1">
    <source>
        <dbReference type="SAM" id="MobiDB-lite"/>
    </source>
</evidence>
<dbReference type="InterPro" id="IPR006566">
    <property type="entry name" value="FBD"/>
</dbReference>